<feature type="transmembrane region" description="Helical" evidence="9">
    <location>
        <begin position="746"/>
        <end position="766"/>
    </location>
</feature>
<feature type="transmembrane region" description="Helical" evidence="9">
    <location>
        <begin position="717"/>
        <end position="734"/>
    </location>
</feature>
<evidence type="ECO:0000313" key="11">
    <source>
        <dbReference type="Proteomes" id="UP001212997"/>
    </source>
</evidence>
<evidence type="ECO:0000256" key="6">
    <source>
        <dbReference type="ARBA" id="ARBA00022927"/>
    </source>
</evidence>
<evidence type="ECO:0000256" key="2">
    <source>
        <dbReference type="ARBA" id="ARBA00008807"/>
    </source>
</evidence>
<feature type="transmembrane region" description="Helical" evidence="9">
    <location>
        <begin position="286"/>
        <end position="308"/>
    </location>
</feature>
<sequence length="818" mass="92455">MDEEYERRPYPGRSRLSYCSVNRDSEKNLFHRFAIAEFDDPNLDSELDLLGGFHSDTPRMLPSSRQTLIESYVLEEDSPYPEVRSAVANTDDPDIPVSTLRAWVIGLVWAMIIPGLNQFFYMRFPSVMVSSVSQARRIFMDNIFTALRWKLVAQLLSFPIGRIWARYIPRVRLFGVSLNPGPFTVKEHVLITVMANVGSTSAYAIDIVAVQRVYYNQVFGFGYAWLVTMSTQLIGFSIGGIARRFLVLPPSMIWPTNLVTCALFNTLHSQQYAGIGNHEGIGRERFFFYAFVASAAWYFVPGYLFTALSGFNWVCWIAPDNVVVNQLFGYYSGLGMSLVTFDWSQIAYIGSPLATPWWAEANIGVGFVIFFWILTPILYYTNTWFAQYMPISSRISYDNTGAQYDVTRVIEADHMGAAKVSAEAYRVYSPLFLPVTFAVAYGLSFAAITSTVTHTFLYFRKQIWIQAKRSLNEQPDIHARLMSRYRQVPEWWYGIVFCTMFGFGVLAIEIWHTDFPVWALLVALLLAFVYVIPIGMIQAITNQQVGLNVIGELIVGYMLPGKPVAMMLFKTWGYITMAQALTFTSDFKLGHYMKIPPRPMFWAQVTASVVALTVQLGVQSWMFANIEDMCTANQPDGFICPGTEVFATASIVWGVIGPARQFSKGQVYYGLTFFFLVGAILPIAAFIIGRKWPNSLVKYVNFPILFNGTTYIPPASAYNYVPWVIVGFIFNYVIRRRHFSWWTKYNYVLSAALDSGVAVATVLIFFCLQYPLNGTIGANTIKTWWGNKGYLNTADGRATPLRTLAPGETFGPPMGSWS</sequence>
<dbReference type="Pfam" id="PF03169">
    <property type="entry name" value="OPT"/>
    <property type="match status" value="1"/>
</dbReference>
<comment type="caution">
    <text evidence="10">The sequence shown here is derived from an EMBL/GenBank/DDBJ whole genome shotgun (WGS) entry which is preliminary data.</text>
</comment>
<feature type="transmembrane region" description="Helical" evidence="9">
    <location>
        <begin position="601"/>
        <end position="624"/>
    </location>
</feature>
<protein>
    <recommendedName>
        <fullName evidence="12">OPT oligopeptide transporter</fullName>
    </recommendedName>
</protein>
<feature type="transmembrane region" description="Helical" evidence="9">
    <location>
        <begin position="328"/>
        <end position="349"/>
    </location>
</feature>
<keyword evidence="8 9" id="KW-0472">Membrane</keyword>
<dbReference type="PANTHER" id="PTHR22601">
    <property type="entry name" value="ISP4 LIKE PROTEIN"/>
    <property type="match status" value="1"/>
</dbReference>
<feature type="transmembrane region" description="Helical" evidence="9">
    <location>
        <begin position="361"/>
        <end position="380"/>
    </location>
</feature>
<feature type="transmembrane region" description="Helical" evidence="9">
    <location>
        <begin position="102"/>
        <end position="122"/>
    </location>
</feature>
<evidence type="ECO:0000256" key="3">
    <source>
        <dbReference type="ARBA" id="ARBA00022448"/>
    </source>
</evidence>
<evidence type="ECO:0000256" key="1">
    <source>
        <dbReference type="ARBA" id="ARBA00004141"/>
    </source>
</evidence>
<comment type="similarity">
    <text evidence="2">Belongs to the oligopeptide OPT transporter family.</text>
</comment>
<keyword evidence="4 9" id="KW-0812">Transmembrane</keyword>
<dbReference type="EMBL" id="JANAWD010000020">
    <property type="protein sequence ID" value="KAJ3490937.1"/>
    <property type="molecule type" value="Genomic_DNA"/>
</dbReference>
<accession>A0AAD5YN60</accession>
<evidence type="ECO:0008006" key="12">
    <source>
        <dbReference type="Google" id="ProtNLM"/>
    </source>
</evidence>
<dbReference type="Proteomes" id="UP001212997">
    <property type="component" value="Unassembled WGS sequence"/>
</dbReference>
<keyword evidence="11" id="KW-1185">Reference proteome</keyword>
<organism evidence="10 11">
    <name type="scientific">Meripilus lineatus</name>
    <dbReference type="NCBI Taxonomy" id="2056292"/>
    <lineage>
        <taxon>Eukaryota</taxon>
        <taxon>Fungi</taxon>
        <taxon>Dikarya</taxon>
        <taxon>Basidiomycota</taxon>
        <taxon>Agaricomycotina</taxon>
        <taxon>Agaricomycetes</taxon>
        <taxon>Polyporales</taxon>
        <taxon>Meripilaceae</taxon>
        <taxon>Meripilus</taxon>
    </lineage>
</organism>
<evidence type="ECO:0000313" key="10">
    <source>
        <dbReference type="EMBL" id="KAJ3490937.1"/>
    </source>
</evidence>
<feature type="transmembrane region" description="Helical" evidence="9">
    <location>
        <begin position="431"/>
        <end position="459"/>
    </location>
</feature>
<evidence type="ECO:0000256" key="5">
    <source>
        <dbReference type="ARBA" id="ARBA00022856"/>
    </source>
</evidence>
<keyword evidence="5" id="KW-0571">Peptide transport</keyword>
<keyword evidence="6" id="KW-0653">Protein transport</keyword>
<keyword evidence="7 9" id="KW-1133">Transmembrane helix</keyword>
<evidence type="ECO:0000256" key="8">
    <source>
        <dbReference type="ARBA" id="ARBA00023136"/>
    </source>
</evidence>
<proteinExistence type="inferred from homology"/>
<dbReference type="NCBIfam" id="TIGR00727">
    <property type="entry name" value="ISP4_OPT"/>
    <property type="match status" value="1"/>
</dbReference>
<dbReference type="GO" id="GO:0015031">
    <property type="term" value="P:protein transport"/>
    <property type="evidence" value="ECO:0007669"/>
    <property type="project" value="UniProtKB-KW"/>
</dbReference>
<comment type="subcellular location">
    <subcellularLocation>
        <location evidence="1">Membrane</location>
        <topology evidence="1">Multi-pass membrane protein</topology>
    </subcellularLocation>
</comment>
<name>A0AAD5YN60_9APHY</name>
<dbReference type="GO" id="GO:0016020">
    <property type="term" value="C:membrane"/>
    <property type="evidence" value="ECO:0007669"/>
    <property type="project" value="UniProtKB-SubCell"/>
</dbReference>
<feature type="transmembrane region" description="Helical" evidence="9">
    <location>
        <begin position="668"/>
        <end position="688"/>
    </location>
</feature>
<gene>
    <name evidence="10" type="ORF">NLI96_g1065</name>
</gene>
<feature type="transmembrane region" description="Helical" evidence="9">
    <location>
        <begin position="517"/>
        <end position="537"/>
    </location>
</feature>
<evidence type="ECO:0000256" key="9">
    <source>
        <dbReference type="SAM" id="Phobius"/>
    </source>
</evidence>
<keyword evidence="3" id="KW-0813">Transport</keyword>
<feature type="transmembrane region" description="Helical" evidence="9">
    <location>
        <begin position="491"/>
        <end position="511"/>
    </location>
</feature>
<dbReference type="NCBIfam" id="TIGR00728">
    <property type="entry name" value="OPT_sfam"/>
    <property type="match status" value="1"/>
</dbReference>
<evidence type="ECO:0000256" key="7">
    <source>
        <dbReference type="ARBA" id="ARBA00022989"/>
    </source>
</evidence>
<feature type="transmembrane region" description="Helical" evidence="9">
    <location>
        <begin position="222"/>
        <end position="242"/>
    </location>
</feature>
<evidence type="ECO:0000256" key="4">
    <source>
        <dbReference type="ARBA" id="ARBA00022692"/>
    </source>
</evidence>
<reference evidence="10" key="1">
    <citation type="submission" date="2022-07" db="EMBL/GenBank/DDBJ databases">
        <title>Genome Sequence of Physisporinus lineatus.</title>
        <authorList>
            <person name="Buettner E."/>
        </authorList>
    </citation>
    <scope>NUCLEOTIDE SEQUENCE</scope>
    <source>
        <strain evidence="10">VT162</strain>
    </source>
</reference>
<dbReference type="AlphaFoldDB" id="A0AAD5YN60"/>
<dbReference type="GO" id="GO:0035673">
    <property type="term" value="F:oligopeptide transmembrane transporter activity"/>
    <property type="evidence" value="ECO:0007669"/>
    <property type="project" value="InterPro"/>
</dbReference>
<dbReference type="InterPro" id="IPR004648">
    <property type="entry name" value="Oligpept_transpt"/>
</dbReference>
<dbReference type="InterPro" id="IPR004813">
    <property type="entry name" value="OPT"/>
</dbReference>